<dbReference type="GO" id="GO:0044038">
    <property type="term" value="P:cell wall macromolecule biosynthetic process"/>
    <property type="evidence" value="ECO:0007669"/>
    <property type="project" value="TreeGrafter"/>
</dbReference>
<name>A0A9D2JVD9_9BACT</name>
<keyword evidence="2" id="KW-1003">Cell membrane</keyword>
<proteinExistence type="predicted"/>
<dbReference type="InterPro" id="IPR000715">
    <property type="entry name" value="Glycosyl_transferase_4"/>
</dbReference>
<dbReference type="AlphaFoldDB" id="A0A9D2JVD9"/>
<evidence type="ECO:0000256" key="5">
    <source>
        <dbReference type="ARBA" id="ARBA00022989"/>
    </source>
</evidence>
<dbReference type="GO" id="GO:0005886">
    <property type="term" value="C:plasma membrane"/>
    <property type="evidence" value="ECO:0007669"/>
    <property type="project" value="UniProtKB-SubCell"/>
</dbReference>
<dbReference type="GO" id="GO:0009103">
    <property type="term" value="P:lipopolysaccharide biosynthetic process"/>
    <property type="evidence" value="ECO:0007669"/>
    <property type="project" value="TreeGrafter"/>
</dbReference>
<accession>A0A9D2JVD9</accession>
<gene>
    <name evidence="9" type="ORF">H9966_04070</name>
</gene>
<feature type="transmembrane region" description="Helical" evidence="8">
    <location>
        <begin position="310"/>
        <end position="328"/>
    </location>
</feature>
<feature type="transmembrane region" description="Helical" evidence="8">
    <location>
        <begin position="113"/>
        <end position="130"/>
    </location>
</feature>
<keyword evidence="7" id="KW-0460">Magnesium</keyword>
<dbReference type="PANTHER" id="PTHR22926">
    <property type="entry name" value="PHOSPHO-N-ACETYLMURAMOYL-PENTAPEPTIDE-TRANSFERASE"/>
    <property type="match status" value="1"/>
</dbReference>
<keyword evidence="7" id="KW-0479">Metal-binding</keyword>
<dbReference type="PANTHER" id="PTHR22926:SF3">
    <property type="entry name" value="UNDECAPRENYL-PHOSPHATE ALPHA-N-ACETYLGLUCOSAMINYL 1-PHOSPHATE TRANSFERASE"/>
    <property type="match status" value="1"/>
</dbReference>
<dbReference type="EMBL" id="DXBE01000031">
    <property type="protein sequence ID" value="HIZ69050.1"/>
    <property type="molecule type" value="Genomic_DNA"/>
</dbReference>
<dbReference type="CDD" id="cd06853">
    <property type="entry name" value="GT_WecA_like"/>
    <property type="match status" value="1"/>
</dbReference>
<feature type="transmembrane region" description="Helical" evidence="8">
    <location>
        <begin position="6"/>
        <end position="30"/>
    </location>
</feature>
<keyword evidence="5 8" id="KW-1133">Transmembrane helix</keyword>
<evidence type="ECO:0000313" key="10">
    <source>
        <dbReference type="Proteomes" id="UP000824055"/>
    </source>
</evidence>
<keyword evidence="6 8" id="KW-0472">Membrane</keyword>
<evidence type="ECO:0000256" key="4">
    <source>
        <dbReference type="ARBA" id="ARBA00022692"/>
    </source>
</evidence>
<feature type="transmembrane region" description="Helical" evidence="8">
    <location>
        <begin position="51"/>
        <end position="72"/>
    </location>
</feature>
<evidence type="ECO:0000313" key="9">
    <source>
        <dbReference type="EMBL" id="HIZ69050.1"/>
    </source>
</evidence>
<feature type="transmembrane region" description="Helical" evidence="8">
    <location>
        <begin position="142"/>
        <end position="159"/>
    </location>
</feature>
<feature type="transmembrane region" description="Helical" evidence="8">
    <location>
        <begin position="84"/>
        <end position="101"/>
    </location>
</feature>
<feature type="transmembrane region" description="Helical" evidence="8">
    <location>
        <begin position="334"/>
        <end position="352"/>
    </location>
</feature>
<reference evidence="9" key="1">
    <citation type="journal article" date="2021" name="PeerJ">
        <title>Extensive microbial diversity within the chicken gut microbiome revealed by metagenomics and culture.</title>
        <authorList>
            <person name="Gilroy R."/>
            <person name="Ravi A."/>
            <person name="Getino M."/>
            <person name="Pursley I."/>
            <person name="Horton D.L."/>
            <person name="Alikhan N.F."/>
            <person name="Baker D."/>
            <person name="Gharbi K."/>
            <person name="Hall N."/>
            <person name="Watson M."/>
            <person name="Adriaenssens E.M."/>
            <person name="Foster-Nyarko E."/>
            <person name="Jarju S."/>
            <person name="Secka A."/>
            <person name="Antonio M."/>
            <person name="Oren A."/>
            <person name="Chaudhuri R.R."/>
            <person name="La Ragione R."/>
            <person name="Hildebrand F."/>
            <person name="Pallen M.J."/>
        </authorList>
    </citation>
    <scope>NUCLEOTIDE SEQUENCE</scope>
    <source>
        <strain evidence="9">ChiHecec3B27-8219</strain>
    </source>
</reference>
<dbReference type="GO" id="GO:0016780">
    <property type="term" value="F:phosphotransferase activity, for other substituted phosphate groups"/>
    <property type="evidence" value="ECO:0007669"/>
    <property type="project" value="InterPro"/>
</dbReference>
<feature type="transmembrane region" description="Helical" evidence="8">
    <location>
        <begin position="194"/>
        <end position="212"/>
    </location>
</feature>
<evidence type="ECO:0000256" key="6">
    <source>
        <dbReference type="ARBA" id="ARBA00023136"/>
    </source>
</evidence>
<dbReference type="GO" id="GO:0071555">
    <property type="term" value="P:cell wall organization"/>
    <property type="evidence" value="ECO:0007669"/>
    <property type="project" value="TreeGrafter"/>
</dbReference>
<comment type="cofactor">
    <cofactor evidence="7">
        <name>Mg(2+)</name>
        <dbReference type="ChEBI" id="CHEBI:18420"/>
    </cofactor>
</comment>
<keyword evidence="4 8" id="KW-0812">Transmembrane</keyword>
<evidence type="ECO:0000256" key="1">
    <source>
        <dbReference type="ARBA" id="ARBA00004651"/>
    </source>
</evidence>
<reference evidence="9" key="2">
    <citation type="submission" date="2021-04" db="EMBL/GenBank/DDBJ databases">
        <authorList>
            <person name="Gilroy R."/>
        </authorList>
    </citation>
    <scope>NUCLEOTIDE SEQUENCE</scope>
    <source>
        <strain evidence="9">ChiHecec3B27-8219</strain>
    </source>
</reference>
<evidence type="ECO:0000256" key="8">
    <source>
        <dbReference type="SAM" id="Phobius"/>
    </source>
</evidence>
<feature type="transmembrane region" description="Helical" evidence="8">
    <location>
        <begin position="171"/>
        <end position="188"/>
    </location>
</feature>
<sequence length="362" mass="39814">MATPVLVITLTVLASAACGFLSIPMILRFCERRGLYDLPGNRKIHRNATPRLGGLSFFPSMLVSLLVALSYVNAEGDVIIVSRWSVYFMLAVSLIFFMGIIDDVFGLLPRWKFAVQVVAACALPVSGLYVDSLHGLFGIHEIPFAASVPLTIVLMVFICNSINLVDGIDGLAASLSLVALVGFLLYFASCGHLAYSLLMAGFIGVLLSFLFFNLFGDERRHTKIFMGDSGSLVLGFVLAFLCVKCSMRTSPTMHVDARSFVMAYTLVLLPMMDAARVFVVRLYHGVSPFKADKSHIHHKLMRMGFTQRQTLLAILFLSLGYIALNYFLLPVCGVTALLLLDLGSYALLNVAVNRRIKHNEKL</sequence>
<comment type="subcellular location">
    <subcellularLocation>
        <location evidence="1">Cell membrane</location>
        <topology evidence="1">Multi-pass membrane protein</topology>
    </subcellularLocation>
</comment>
<dbReference type="Proteomes" id="UP000824055">
    <property type="component" value="Unassembled WGS sequence"/>
</dbReference>
<keyword evidence="3 9" id="KW-0808">Transferase</keyword>
<evidence type="ECO:0000256" key="3">
    <source>
        <dbReference type="ARBA" id="ARBA00022679"/>
    </source>
</evidence>
<feature type="transmembrane region" description="Helical" evidence="8">
    <location>
        <begin position="224"/>
        <end position="241"/>
    </location>
</feature>
<feature type="transmembrane region" description="Helical" evidence="8">
    <location>
        <begin position="261"/>
        <end position="283"/>
    </location>
</feature>
<dbReference type="GO" id="GO:0046872">
    <property type="term" value="F:metal ion binding"/>
    <property type="evidence" value="ECO:0007669"/>
    <property type="project" value="UniProtKB-KW"/>
</dbReference>
<dbReference type="Pfam" id="PF00953">
    <property type="entry name" value="Glycos_transf_4"/>
    <property type="match status" value="1"/>
</dbReference>
<feature type="binding site" evidence="7">
    <location>
        <position position="228"/>
    </location>
    <ligand>
        <name>Mg(2+)</name>
        <dbReference type="ChEBI" id="CHEBI:18420"/>
    </ligand>
</feature>
<organism evidence="9 10">
    <name type="scientific">Candidatus Prevotella avicola</name>
    <dbReference type="NCBI Taxonomy" id="2838738"/>
    <lineage>
        <taxon>Bacteria</taxon>
        <taxon>Pseudomonadati</taxon>
        <taxon>Bacteroidota</taxon>
        <taxon>Bacteroidia</taxon>
        <taxon>Bacteroidales</taxon>
        <taxon>Prevotellaceae</taxon>
        <taxon>Prevotella</taxon>
    </lineage>
</organism>
<evidence type="ECO:0000256" key="2">
    <source>
        <dbReference type="ARBA" id="ARBA00022475"/>
    </source>
</evidence>
<comment type="caution">
    <text evidence="9">The sequence shown here is derived from an EMBL/GenBank/DDBJ whole genome shotgun (WGS) entry which is preliminary data.</text>
</comment>
<protein>
    <submittedName>
        <fullName evidence="9">Undecaprenyl/decaprenyl-phosphate alpha-N-acetylglucosaminyl 1-phosphate transferase</fullName>
    </submittedName>
</protein>
<feature type="binding site" evidence="7">
    <location>
        <position position="163"/>
    </location>
    <ligand>
        <name>Mg(2+)</name>
        <dbReference type="ChEBI" id="CHEBI:18420"/>
    </ligand>
</feature>
<evidence type="ECO:0000256" key="7">
    <source>
        <dbReference type="PIRSR" id="PIRSR600715-1"/>
    </source>
</evidence>